<dbReference type="Gene3D" id="3.30.9.10">
    <property type="entry name" value="D-Amino Acid Oxidase, subunit A, domain 2"/>
    <property type="match status" value="1"/>
</dbReference>
<dbReference type="PANTHER" id="PTHR13847:SF289">
    <property type="entry name" value="GLYCINE OXIDASE"/>
    <property type="match status" value="1"/>
</dbReference>
<reference evidence="5 6" key="1">
    <citation type="submission" date="2023-07" db="EMBL/GenBank/DDBJ databases">
        <title>Genomic Encyclopedia of Type Strains, Phase IV (KMG-IV): sequencing the most valuable type-strain genomes for metagenomic binning, comparative biology and taxonomic classification.</title>
        <authorList>
            <person name="Goeker M."/>
        </authorList>
    </citation>
    <scope>NUCLEOTIDE SEQUENCE [LARGE SCALE GENOMIC DNA]</scope>
    <source>
        <strain evidence="5 6">DSM 5896</strain>
    </source>
</reference>
<dbReference type="SUPFAM" id="SSF51971">
    <property type="entry name" value="Nucleotide-binding domain"/>
    <property type="match status" value="1"/>
</dbReference>
<dbReference type="EMBL" id="JAUSVK010000001">
    <property type="protein sequence ID" value="MDQ0395657.1"/>
    <property type="molecule type" value="Genomic_DNA"/>
</dbReference>
<keyword evidence="2" id="KW-0784">Thiamine biosynthesis</keyword>
<dbReference type="Pfam" id="PF01266">
    <property type="entry name" value="DAO"/>
    <property type="match status" value="1"/>
</dbReference>
<comment type="caution">
    <text evidence="5">The sequence shown here is derived from an EMBL/GenBank/DDBJ whole genome shotgun (WGS) entry which is preliminary data.</text>
</comment>
<dbReference type="PANTHER" id="PTHR13847">
    <property type="entry name" value="SARCOSINE DEHYDROGENASE-RELATED"/>
    <property type="match status" value="1"/>
</dbReference>
<gene>
    <name evidence="5" type="ORF">J3R73_005449</name>
</gene>
<accession>A0ABU0FMS3</accession>
<dbReference type="SUPFAM" id="SSF54373">
    <property type="entry name" value="FAD-linked reductases, C-terminal domain"/>
    <property type="match status" value="1"/>
</dbReference>
<evidence type="ECO:0000256" key="2">
    <source>
        <dbReference type="ARBA" id="ARBA00022977"/>
    </source>
</evidence>
<organism evidence="5 6">
    <name type="scientific">Labrys monachus</name>
    <dbReference type="NCBI Taxonomy" id="217067"/>
    <lineage>
        <taxon>Bacteria</taxon>
        <taxon>Pseudomonadati</taxon>
        <taxon>Pseudomonadota</taxon>
        <taxon>Alphaproteobacteria</taxon>
        <taxon>Hyphomicrobiales</taxon>
        <taxon>Xanthobacteraceae</taxon>
        <taxon>Labrys</taxon>
    </lineage>
</organism>
<sequence length="333" mass="36024">MRVVVIGAGVAGLVAALECAERGAEVEILERSPALGGAAASWLAGGMLAPWCERESAEPAVLERGQAALDWWPRHVPQTVRRGTLVVAPHRDEGELARFARRTLDHERVDEAAIAALEPDLAGRFRQGLFFAREAHLDPRLALAVLVEALARRGAAIRYGVEADPQAAVADAVLDCRGFAARRDLADLRGVRGEMVVVRTADIALSRPVRFLHPRMPLYVVPREGGLFMIGATMIESDRQGPPTVRSILELLNGAFALHPAFGEAEVVETGAGIRPAFPDNLPRLTRQGRVLALNGLFRHGFLLSPALAREAADLILPDPEVSHDPDHQRRSA</sequence>
<name>A0ABU0FMS3_9HYPH</name>
<keyword evidence="3 5" id="KW-0560">Oxidoreductase</keyword>
<dbReference type="InterPro" id="IPR012727">
    <property type="entry name" value="Gly_oxidase_ThiO"/>
</dbReference>
<dbReference type="InterPro" id="IPR036188">
    <property type="entry name" value="FAD/NAD-bd_sf"/>
</dbReference>
<dbReference type="InterPro" id="IPR006076">
    <property type="entry name" value="FAD-dep_OxRdtase"/>
</dbReference>
<dbReference type="EC" id="1.4.3.19" evidence="5"/>
<dbReference type="Proteomes" id="UP001237448">
    <property type="component" value="Unassembled WGS sequence"/>
</dbReference>
<protein>
    <submittedName>
        <fullName evidence="5">Glycine oxidase</fullName>
        <ecNumber evidence="5">1.4.3.19</ecNumber>
    </submittedName>
</protein>
<evidence type="ECO:0000313" key="5">
    <source>
        <dbReference type="EMBL" id="MDQ0395657.1"/>
    </source>
</evidence>
<keyword evidence="6" id="KW-1185">Reference proteome</keyword>
<evidence type="ECO:0000256" key="3">
    <source>
        <dbReference type="ARBA" id="ARBA00023002"/>
    </source>
</evidence>
<evidence type="ECO:0000259" key="4">
    <source>
        <dbReference type="Pfam" id="PF01266"/>
    </source>
</evidence>
<dbReference type="NCBIfam" id="TIGR02352">
    <property type="entry name" value="thiamin_ThiO"/>
    <property type="match status" value="1"/>
</dbReference>
<evidence type="ECO:0000313" key="6">
    <source>
        <dbReference type="Proteomes" id="UP001237448"/>
    </source>
</evidence>
<evidence type="ECO:0000256" key="1">
    <source>
        <dbReference type="ARBA" id="ARBA00004948"/>
    </source>
</evidence>
<dbReference type="PRINTS" id="PR00419">
    <property type="entry name" value="ADXRDTASE"/>
</dbReference>
<comment type="pathway">
    <text evidence="1">Cofactor biosynthesis; thiamine diphosphate biosynthesis.</text>
</comment>
<dbReference type="Gene3D" id="3.50.50.60">
    <property type="entry name" value="FAD/NAD(P)-binding domain"/>
    <property type="match status" value="1"/>
</dbReference>
<proteinExistence type="predicted"/>
<dbReference type="RefSeq" id="WP_307434680.1">
    <property type="nucleotide sequence ID" value="NZ_JAUSVK010000001.1"/>
</dbReference>
<feature type="domain" description="FAD dependent oxidoreductase" evidence="4">
    <location>
        <begin position="2"/>
        <end position="315"/>
    </location>
</feature>
<dbReference type="GO" id="GO:0043799">
    <property type="term" value="F:glycine oxidase activity"/>
    <property type="evidence" value="ECO:0007669"/>
    <property type="project" value="UniProtKB-EC"/>
</dbReference>